<dbReference type="PROSITE" id="PS50887">
    <property type="entry name" value="GGDEF"/>
    <property type="match status" value="1"/>
</dbReference>
<dbReference type="RefSeq" id="WP_146920369.1">
    <property type="nucleotide sequence ID" value="NZ_CP042430.1"/>
</dbReference>
<dbReference type="Pfam" id="PF00990">
    <property type="entry name" value="GGDEF"/>
    <property type="match status" value="1"/>
</dbReference>
<dbReference type="GO" id="GO:0052621">
    <property type="term" value="F:diguanylate cyclase activity"/>
    <property type="evidence" value="ECO:0007669"/>
    <property type="project" value="TreeGrafter"/>
</dbReference>
<dbReference type="CDD" id="cd01949">
    <property type="entry name" value="GGDEF"/>
    <property type="match status" value="1"/>
</dbReference>
<reference evidence="3 4" key="1">
    <citation type="journal article" date="2018" name="J. Microbiol.">
        <title>Baekduia soli gen. nov., sp. nov., a novel bacterium isolated from the soil of Baekdu Mountain and proposal of a novel family name, Baekduiaceae fam. nov.</title>
        <authorList>
            <person name="An D.S."/>
            <person name="Siddiqi M.Z."/>
            <person name="Kim K.H."/>
            <person name="Yu H.S."/>
            <person name="Im W.T."/>
        </authorList>
    </citation>
    <scope>NUCLEOTIDE SEQUENCE [LARGE SCALE GENOMIC DNA]</scope>
    <source>
        <strain evidence="3 4">BR7-21</strain>
    </source>
</reference>
<dbReference type="NCBIfam" id="TIGR00254">
    <property type="entry name" value="GGDEF"/>
    <property type="match status" value="1"/>
</dbReference>
<dbReference type="InterPro" id="IPR050469">
    <property type="entry name" value="Diguanylate_Cyclase"/>
</dbReference>
<dbReference type="Pfam" id="PF17158">
    <property type="entry name" value="MASE4"/>
    <property type="match status" value="1"/>
</dbReference>
<dbReference type="GO" id="GO:0005886">
    <property type="term" value="C:plasma membrane"/>
    <property type="evidence" value="ECO:0007669"/>
    <property type="project" value="TreeGrafter"/>
</dbReference>
<feature type="transmembrane region" description="Helical" evidence="1">
    <location>
        <begin position="236"/>
        <end position="258"/>
    </location>
</feature>
<dbReference type="InterPro" id="IPR043128">
    <property type="entry name" value="Rev_trsase/Diguanyl_cyclase"/>
</dbReference>
<feature type="transmembrane region" description="Helical" evidence="1">
    <location>
        <begin position="67"/>
        <end position="85"/>
    </location>
</feature>
<keyword evidence="1" id="KW-0472">Membrane</keyword>
<evidence type="ECO:0000313" key="3">
    <source>
        <dbReference type="EMBL" id="QEC48623.1"/>
    </source>
</evidence>
<feature type="transmembrane region" description="Helical" evidence="1">
    <location>
        <begin position="181"/>
        <end position="201"/>
    </location>
</feature>
<gene>
    <name evidence="3" type="ORF">FSW04_14270</name>
</gene>
<name>A0A5B8U6A7_9ACTN</name>
<feature type="transmembrane region" description="Helical" evidence="1">
    <location>
        <begin position="213"/>
        <end position="230"/>
    </location>
</feature>
<dbReference type="GO" id="GO:0043709">
    <property type="term" value="P:cell adhesion involved in single-species biofilm formation"/>
    <property type="evidence" value="ECO:0007669"/>
    <property type="project" value="TreeGrafter"/>
</dbReference>
<organism evidence="3 4">
    <name type="scientific">Baekduia soli</name>
    <dbReference type="NCBI Taxonomy" id="496014"/>
    <lineage>
        <taxon>Bacteria</taxon>
        <taxon>Bacillati</taxon>
        <taxon>Actinomycetota</taxon>
        <taxon>Thermoleophilia</taxon>
        <taxon>Solirubrobacterales</taxon>
        <taxon>Baekduiaceae</taxon>
        <taxon>Baekduia</taxon>
    </lineage>
</organism>
<dbReference type="GO" id="GO:1902201">
    <property type="term" value="P:negative regulation of bacterial-type flagellum-dependent cell motility"/>
    <property type="evidence" value="ECO:0007669"/>
    <property type="project" value="TreeGrafter"/>
</dbReference>
<evidence type="ECO:0000256" key="1">
    <source>
        <dbReference type="SAM" id="Phobius"/>
    </source>
</evidence>
<feature type="transmembrane region" description="Helical" evidence="1">
    <location>
        <begin position="145"/>
        <end position="169"/>
    </location>
</feature>
<dbReference type="PANTHER" id="PTHR45138:SF9">
    <property type="entry name" value="DIGUANYLATE CYCLASE DGCM-RELATED"/>
    <property type="match status" value="1"/>
</dbReference>
<dbReference type="KEGG" id="bsol:FSW04_14270"/>
<accession>A0A5B8U6A7</accession>
<dbReference type="InterPro" id="IPR029787">
    <property type="entry name" value="Nucleotide_cyclase"/>
</dbReference>
<keyword evidence="4" id="KW-1185">Reference proteome</keyword>
<keyword evidence="1" id="KW-0812">Transmembrane</keyword>
<feature type="transmembrane region" description="Helical" evidence="1">
    <location>
        <begin position="105"/>
        <end position="124"/>
    </location>
</feature>
<sequence>MARSVPRRLPILLLLAACLVAIPFVREDLGPGRSSVPAALVAIVACDLVVAGVLTTRFLAFGSATRLGLACAYLFAGLLAAAHAIAVPGGLTTHGALGADPAPAWLWAAGHAVLPVALAGALWGGPPAMRRRLAAPTLHRGRTAVIALVLVAAVAAGIAAAVMAVGAHLPDATSGGELTTFGLLAGAVVLVADATALLIVARRGRRSELERRLLFVVTCAVAATALTLVASDRHSLGSYAAGALDLLGAGVVLATLLIGLERLGAFGSADERAGDADPLTGVLTRAAALVAAEHLHRTRGPGAPLGLALVDVDGLKRIGDRHGPLAADAVLLTVATRLREQLRDADVLGRAGEEGFLVLLPDTDADGVTLAIDRAVAAVRDEPVGTWAHDVRTTASGGIAMVGPDDDGIAVALAAADLALNQAKAHGRDQVVSPARGQVVPLRRAGVGPPQD</sequence>
<dbReference type="PANTHER" id="PTHR45138">
    <property type="entry name" value="REGULATORY COMPONENTS OF SENSORY TRANSDUCTION SYSTEM"/>
    <property type="match status" value="1"/>
</dbReference>
<dbReference type="SUPFAM" id="SSF55073">
    <property type="entry name" value="Nucleotide cyclase"/>
    <property type="match status" value="1"/>
</dbReference>
<dbReference type="Gene3D" id="3.30.70.270">
    <property type="match status" value="1"/>
</dbReference>
<dbReference type="InterPro" id="IPR000160">
    <property type="entry name" value="GGDEF_dom"/>
</dbReference>
<evidence type="ECO:0000259" key="2">
    <source>
        <dbReference type="PROSITE" id="PS50887"/>
    </source>
</evidence>
<feature type="domain" description="GGDEF" evidence="2">
    <location>
        <begin position="303"/>
        <end position="436"/>
    </location>
</feature>
<protein>
    <submittedName>
        <fullName evidence="3">GGDEF domain-containing protein</fullName>
    </submittedName>
</protein>
<dbReference type="OrthoDB" id="23692at2"/>
<dbReference type="Proteomes" id="UP000321805">
    <property type="component" value="Chromosome"/>
</dbReference>
<dbReference type="SMART" id="SM00267">
    <property type="entry name" value="GGDEF"/>
    <property type="match status" value="1"/>
</dbReference>
<evidence type="ECO:0000313" key="4">
    <source>
        <dbReference type="Proteomes" id="UP000321805"/>
    </source>
</evidence>
<dbReference type="AlphaFoldDB" id="A0A5B8U6A7"/>
<dbReference type="EMBL" id="CP042430">
    <property type="protein sequence ID" value="QEC48623.1"/>
    <property type="molecule type" value="Genomic_DNA"/>
</dbReference>
<dbReference type="InterPro" id="IPR033424">
    <property type="entry name" value="MASE4"/>
</dbReference>
<feature type="transmembrane region" description="Helical" evidence="1">
    <location>
        <begin position="36"/>
        <end position="55"/>
    </location>
</feature>
<proteinExistence type="predicted"/>
<keyword evidence="1" id="KW-1133">Transmembrane helix</keyword>